<keyword evidence="2 5" id="KW-0238">DNA-binding</keyword>
<dbReference type="GO" id="GO:0003677">
    <property type="term" value="F:DNA binding"/>
    <property type="evidence" value="ECO:0007669"/>
    <property type="project" value="UniProtKB-KW"/>
</dbReference>
<dbReference type="PANTHER" id="PTHR43537:SF44">
    <property type="entry name" value="GNTR FAMILY REGULATORY PROTEIN"/>
    <property type="match status" value="1"/>
</dbReference>
<reference evidence="5 6" key="1">
    <citation type="submission" date="2016-10" db="EMBL/GenBank/DDBJ databases">
        <authorList>
            <person name="de Groot N.N."/>
        </authorList>
    </citation>
    <scope>NUCLEOTIDE SEQUENCE [LARGE SCALE GENOMIC DNA]</scope>
    <source>
        <strain evidence="5 6">BH539</strain>
    </source>
</reference>
<name>A0A1G7MZ67_9GAMM</name>
<dbReference type="Gene3D" id="1.20.120.530">
    <property type="entry name" value="GntR ligand-binding domain-like"/>
    <property type="match status" value="1"/>
</dbReference>
<evidence type="ECO:0000256" key="1">
    <source>
        <dbReference type="ARBA" id="ARBA00023015"/>
    </source>
</evidence>
<dbReference type="AlphaFoldDB" id="A0A1G7MZ67"/>
<dbReference type="PRINTS" id="PR00035">
    <property type="entry name" value="HTHGNTR"/>
</dbReference>
<dbReference type="SMART" id="SM00345">
    <property type="entry name" value="HTH_GNTR"/>
    <property type="match status" value="1"/>
</dbReference>
<gene>
    <name evidence="5" type="ORF">SAMN05216571_101143</name>
</gene>
<dbReference type="SMART" id="SM00895">
    <property type="entry name" value="FCD"/>
    <property type="match status" value="1"/>
</dbReference>
<dbReference type="STRING" id="284577.SAMN05216571_101143"/>
<proteinExistence type="predicted"/>
<dbReference type="EMBL" id="FNCI01000001">
    <property type="protein sequence ID" value="SDF67098.1"/>
    <property type="molecule type" value="Genomic_DNA"/>
</dbReference>
<dbReference type="RefSeq" id="WP_092522095.1">
    <property type="nucleotide sequence ID" value="NZ_FNCI01000001.1"/>
</dbReference>
<dbReference type="PROSITE" id="PS50949">
    <property type="entry name" value="HTH_GNTR"/>
    <property type="match status" value="1"/>
</dbReference>
<evidence type="ECO:0000313" key="6">
    <source>
        <dbReference type="Proteomes" id="UP000198641"/>
    </source>
</evidence>
<dbReference type="Pfam" id="PF07729">
    <property type="entry name" value="FCD"/>
    <property type="match status" value="1"/>
</dbReference>
<evidence type="ECO:0000256" key="2">
    <source>
        <dbReference type="ARBA" id="ARBA00023125"/>
    </source>
</evidence>
<evidence type="ECO:0000313" key="5">
    <source>
        <dbReference type="EMBL" id="SDF67098.1"/>
    </source>
</evidence>
<sequence length="262" mass="28914">MGQAPSTTSSRATRPDIAEQLAEAIFGGVYAPGDFVPKELDLCETYGVSRSTVRSALQSLVAAGMIKRISGQGSRVQELAQWHLLDPRVSDWMARFAQPNPRIRQEIFAFRVAVEPFVARLAAEHATAADLNEIETAYLGMIKALESSDQCHQDVSHDDYDVAFHEAIFSATHNLLWSQISHVLKPAIALLVETSNHSADELQDSMERHRQLMEAIRLRRPEEAEQAALRVLERTGLDLGIDSIFATPLSHLRLPGALPPAS</sequence>
<dbReference type="InterPro" id="IPR000524">
    <property type="entry name" value="Tscrpt_reg_HTH_GntR"/>
</dbReference>
<dbReference type="OrthoDB" id="9028214at2"/>
<dbReference type="Gene3D" id="1.10.10.10">
    <property type="entry name" value="Winged helix-like DNA-binding domain superfamily/Winged helix DNA-binding domain"/>
    <property type="match status" value="1"/>
</dbReference>
<dbReference type="InterPro" id="IPR036390">
    <property type="entry name" value="WH_DNA-bd_sf"/>
</dbReference>
<dbReference type="InterPro" id="IPR036388">
    <property type="entry name" value="WH-like_DNA-bd_sf"/>
</dbReference>
<dbReference type="CDD" id="cd07377">
    <property type="entry name" value="WHTH_GntR"/>
    <property type="match status" value="1"/>
</dbReference>
<evidence type="ECO:0000259" key="4">
    <source>
        <dbReference type="PROSITE" id="PS50949"/>
    </source>
</evidence>
<dbReference type="SUPFAM" id="SSF46785">
    <property type="entry name" value="Winged helix' DNA-binding domain"/>
    <property type="match status" value="1"/>
</dbReference>
<keyword evidence="3" id="KW-0804">Transcription</keyword>
<dbReference type="SUPFAM" id="SSF48008">
    <property type="entry name" value="GntR ligand-binding domain-like"/>
    <property type="match status" value="1"/>
</dbReference>
<evidence type="ECO:0000256" key="3">
    <source>
        <dbReference type="ARBA" id="ARBA00023163"/>
    </source>
</evidence>
<keyword evidence="6" id="KW-1185">Reference proteome</keyword>
<dbReference type="PANTHER" id="PTHR43537">
    <property type="entry name" value="TRANSCRIPTIONAL REGULATOR, GNTR FAMILY"/>
    <property type="match status" value="1"/>
</dbReference>
<dbReference type="InterPro" id="IPR008920">
    <property type="entry name" value="TF_FadR/GntR_C"/>
</dbReference>
<feature type="domain" description="HTH gntR-type" evidence="4">
    <location>
        <begin position="11"/>
        <end position="79"/>
    </location>
</feature>
<protein>
    <submittedName>
        <fullName evidence="5">DNA-binding transcriptional regulator, FadR family</fullName>
    </submittedName>
</protein>
<dbReference type="GO" id="GO:0003700">
    <property type="term" value="F:DNA-binding transcription factor activity"/>
    <property type="evidence" value="ECO:0007669"/>
    <property type="project" value="InterPro"/>
</dbReference>
<organism evidence="5 6">
    <name type="scientific">Onishia taeanensis</name>
    <dbReference type="NCBI Taxonomy" id="284577"/>
    <lineage>
        <taxon>Bacteria</taxon>
        <taxon>Pseudomonadati</taxon>
        <taxon>Pseudomonadota</taxon>
        <taxon>Gammaproteobacteria</taxon>
        <taxon>Oceanospirillales</taxon>
        <taxon>Halomonadaceae</taxon>
        <taxon>Onishia</taxon>
    </lineage>
</organism>
<dbReference type="Proteomes" id="UP000198641">
    <property type="component" value="Unassembled WGS sequence"/>
</dbReference>
<accession>A0A1G7MZ67</accession>
<keyword evidence="1" id="KW-0805">Transcription regulation</keyword>
<dbReference type="InterPro" id="IPR011711">
    <property type="entry name" value="GntR_C"/>
</dbReference>
<dbReference type="Pfam" id="PF00392">
    <property type="entry name" value="GntR"/>
    <property type="match status" value="1"/>
</dbReference>